<comment type="caution">
    <text evidence="1">The sequence shown here is derived from an EMBL/GenBank/DDBJ whole genome shotgun (WGS) entry which is preliminary data.</text>
</comment>
<name>A0ABM8VZ17_GIGMA</name>
<reference evidence="1 2" key="1">
    <citation type="submission" date="2021-06" db="EMBL/GenBank/DDBJ databases">
        <authorList>
            <person name="Kallberg Y."/>
            <person name="Tangrot J."/>
            <person name="Rosling A."/>
        </authorList>
    </citation>
    <scope>NUCLEOTIDE SEQUENCE [LARGE SCALE GENOMIC DNA]</scope>
    <source>
        <strain evidence="1 2">120-4 pot B 10/14</strain>
    </source>
</reference>
<evidence type="ECO:0000313" key="2">
    <source>
        <dbReference type="Proteomes" id="UP000789901"/>
    </source>
</evidence>
<proteinExistence type="predicted"/>
<organism evidence="1 2">
    <name type="scientific">Gigaspora margarita</name>
    <dbReference type="NCBI Taxonomy" id="4874"/>
    <lineage>
        <taxon>Eukaryota</taxon>
        <taxon>Fungi</taxon>
        <taxon>Fungi incertae sedis</taxon>
        <taxon>Mucoromycota</taxon>
        <taxon>Glomeromycotina</taxon>
        <taxon>Glomeromycetes</taxon>
        <taxon>Diversisporales</taxon>
        <taxon>Gigasporaceae</taxon>
        <taxon>Gigaspora</taxon>
    </lineage>
</organism>
<dbReference type="EMBL" id="CAJVQB010000341">
    <property type="protein sequence ID" value="CAG8482897.1"/>
    <property type="molecule type" value="Genomic_DNA"/>
</dbReference>
<accession>A0ABM8VZ17</accession>
<evidence type="ECO:0000313" key="1">
    <source>
        <dbReference type="EMBL" id="CAG8482897.1"/>
    </source>
</evidence>
<dbReference type="Proteomes" id="UP000789901">
    <property type="component" value="Unassembled WGS sequence"/>
</dbReference>
<keyword evidence="2" id="KW-1185">Reference proteome</keyword>
<gene>
    <name evidence="1" type="ORF">GMARGA_LOCUS1330</name>
</gene>
<sequence length="161" mass="18771">MTGSEFAALTQFMQSRNKKEYFMINCYFTTPEVNESTGAFGNNAFEELENPLFQIGKLLWELPLIMKEYHTYHQEAPFGIIHKYGCCLRNRTMNNLRKSLITLPLINYNIQNSHLTTDNDKISIEQVESEINALEIFLKDYVISAKQLENLYEAIEKSKDQ</sequence>
<protein>
    <submittedName>
        <fullName evidence="1">2930_t:CDS:1</fullName>
    </submittedName>
</protein>